<reference evidence="2 3" key="1">
    <citation type="submission" date="2016-10" db="EMBL/GenBank/DDBJ databases">
        <authorList>
            <person name="de Groot N.N."/>
        </authorList>
    </citation>
    <scope>NUCLEOTIDE SEQUENCE [LARGE SCALE GENOMIC DNA]</scope>
    <source>
        <strain evidence="2 3">DSM 21741</strain>
    </source>
</reference>
<dbReference type="RefSeq" id="WP_091408885.1">
    <property type="nucleotide sequence ID" value="NZ_LT629749.1"/>
</dbReference>
<gene>
    <name evidence="2" type="ORF">SAMN04488543_0193</name>
</gene>
<evidence type="ECO:0000256" key="1">
    <source>
        <dbReference type="SAM" id="MobiDB-lite"/>
    </source>
</evidence>
<accession>A0A1H1LCB4</accession>
<organism evidence="2 3">
    <name type="scientific">Friedmanniella luteola</name>
    <dbReference type="NCBI Taxonomy" id="546871"/>
    <lineage>
        <taxon>Bacteria</taxon>
        <taxon>Bacillati</taxon>
        <taxon>Actinomycetota</taxon>
        <taxon>Actinomycetes</taxon>
        <taxon>Propionibacteriales</taxon>
        <taxon>Nocardioidaceae</taxon>
        <taxon>Friedmanniella</taxon>
    </lineage>
</organism>
<feature type="region of interest" description="Disordered" evidence="1">
    <location>
        <begin position="1"/>
        <end position="64"/>
    </location>
</feature>
<evidence type="ECO:0000313" key="3">
    <source>
        <dbReference type="Proteomes" id="UP000199092"/>
    </source>
</evidence>
<dbReference type="Proteomes" id="UP000199092">
    <property type="component" value="Chromosome I"/>
</dbReference>
<sequence length="64" mass="6601">MAVPAGAPGDEVPPEDWAEQATEAGPPAESPGDPVTGRSTGSLEVDEADLLDQEQPVDLTDDEQ</sequence>
<evidence type="ECO:0000313" key="2">
    <source>
        <dbReference type="EMBL" id="SDR71952.1"/>
    </source>
</evidence>
<proteinExistence type="predicted"/>
<keyword evidence="3" id="KW-1185">Reference proteome</keyword>
<protein>
    <submittedName>
        <fullName evidence="2">Uncharacterized protein</fullName>
    </submittedName>
</protein>
<name>A0A1H1LCB4_9ACTN</name>
<dbReference type="AlphaFoldDB" id="A0A1H1LCB4"/>
<dbReference type="EMBL" id="LT629749">
    <property type="protein sequence ID" value="SDR71952.1"/>
    <property type="molecule type" value="Genomic_DNA"/>
</dbReference>